<gene>
    <name evidence="3" type="ORF">DPMN_064510</name>
</gene>
<dbReference type="AlphaFoldDB" id="A0A9D4HM77"/>
<evidence type="ECO:0000313" key="3">
    <source>
        <dbReference type="EMBL" id="KAH3721581.1"/>
    </source>
</evidence>
<name>A0A9D4HM77_DREPO</name>
<sequence length="142" mass="16786">MYSVPETTLKNRVKGRVDKEAKVRHETIFTIDEEKKLYNHITYMAEIGFGYSKKSVHYMGKDFAESLGKAMKPDQKGLSDNWFYGFCKRWPELKFSKPQKLDLSRAKTSRETLNIYYDELFNVLTDNKILDKPQKIFNIDEQ</sequence>
<comment type="caution">
    <text evidence="3">The sequence shown here is derived from an EMBL/GenBank/DDBJ whole genome shotgun (WGS) entry which is preliminary data.</text>
</comment>
<keyword evidence="1" id="KW-0238">DNA-binding</keyword>
<reference evidence="3" key="2">
    <citation type="submission" date="2020-11" db="EMBL/GenBank/DDBJ databases">
        <authorList>
            <person name="McCartney M.A."/>
            <person name="Auch B."/>
            <person name="Kono T."/>
            <person name="Mallez S."/>
            <person name="Becker A."/>
            <person name="Gohl D.M."/>
            <person name="Silverstein K.A.T."/>
            <person name="Koren S."/>
            <person name="Bechman K.B."/>
            <person name="Herman A."/>
            <person name="Abrahante J.E."/>
            <person name="Garbe J."/>
        </authorList>
    </citation>
    <scope>NUCLEOTIDE SEQUENCE</scope>
    <source>
        <strain evidence="3">Duluth1</strain>
        <tissue evidence="3">Whole animal</tissue>
    </source>
</reference>
<dbReference type="InterPro" id="IPR006600">
    <property type="entry name" value="HTH_CenpB_DNA-bd_dom"/>
</dbReference>
<protein>
    <recommendedName>
        <fullName evidence="2">HTH CENPB-type domain-containing protein</fullName>
    </recommendedName>
</protein>
<evidence type="ECO:0000256" key="1">
    <source>
        <dbReference type="ARBA" id="ARBA00023125"/>
    </source>
</evidence>
<reference evidence="3" key="1">
    <citation type="journal article" date="2019" name="bioRxiv">
        <title>The Genome of the Zebra Mussel, Dreissena polymorpha: A Resource for Invasive Species Research.</title>
        <authorList>
            <person name="McCartney M.A."/>
            <person name="Auch B."/>
            <person name="Kono T."/>
            <person name="Mallez S."/>
            <person name="Zhang Y."/>
            <person name="Obille A."/>
            <person name="Becker A."/>
            <person name="Abrahante J.E."/>
            <person name="Garbe J."/>
            <person name="Badalamenti J.P."/>
            <person name="Herman A."/>
            <person name="Mangelson H."/>
            <person name="Liachko I."/>
            <person name="Sullivan S."/>
            <person name="Sone E.D."/>
            <person name="Koren S."/>
            <person name="Silverstein K.A.T."/>
            <person name="Beckman K.B."/>
            <person name="Gohl D.M."/>
        </authorList>
    </citation>
    <scope>NUCLEOTIDE SEQUENCE</scope>
    <source>
        <strain evidence="3">Duluth1</strain>
        <tissue evidence="3">Whole animal</tissue>
    </source>
</reference>
<dbReference type="EMBL" id="JAIWYP010000013">
    <property type="protein sequence ID" value="KAH3721581.1"/>
    <property type="molecule type" value="Genomic_DNA"/>
</dbReference>
<feature type="domain" description="HTH CENPB-type" evidence="2">
    <location>
        <begin position="32"/>
        <end position="96"/>
    </location>
</feature>
<proteinExistence type="predicted"/>
<evidence type="ECO:0000313" key="4">
    <source>
        <dbReference type="Proteomes" id="UP000828390"/>
    </source>
</evidence>
<dbReference type="GO" id="GO:0003677">
    <property type="term" value="F:DNA binding"/>
    <property type="evidence" value="ECO:0007669"/>
    <property type="project" value="UniProtKB-KW"/>
</dbReference>
<organism evidence="3 4">
    <name type="scientific">Dreissena polymorpha</name>
    <name type="common">Zebra mussel</name>
    <name type="synonym">Mytilus polymorpha</name>
    <dbReference type="NCBI Taxonomy" id="45954"/>
    <lineage>
        <taxon>Eukaryota</taxon>
        <taxon>Metazoa</taxon>
        <taxon>Spiralia</taxon>
        <taxon>Lophotrochozoa</taxon>
        <taxon>Mollusca</taxon>
        <taxon>Bivalvia</taxon>
        <taxon>Autobranchia</taxon>
        <taxon>Heteroconchia</taxon>
        <taxon>Euheterodonta</taxon>
        <taxon>Imparidentia</taxon>
        <taxon>Neoheterodontei</taxon>
        <taxon>Myida</taxon>
        <taxon>Dreissenoidea</taxon>
        <taxon>Dreissenidae</taxon>
        <taxon>Dreissena</taxon>
    </lineage>
</organism>
<accession>A0A9D4HM77</accession>
<keyword evidence="4" id="KW-1185">Reference proteome</keyword>
<dbReference type="Pfam" id="PF03221">
    <property type="entry name" value="HTH_Tnp_Tc5"/>
    <property type="match status" value="1"/>
</dbReference>
<dbReference type="Proteomes" id="UP000828390">
    <property type="component" value="Unassembled WGS sequence"/>
</dbReference>
<evidence type="ECO:0000259" key="2">
    <source>
        <dbReference type="Pfam" id="PF03221"/>
    </source>
</evidence>